<gene>
    <name evidence="2" type="ORF">AG1IA_04118</name>
</gene>
<organism evidence="2 3">
    <name type="scientific">Thanatephorus cucumeris (strain AG1-IA)</name>
    <name type="common">Rice sheath blight fungus</name>
    <name type="synonym">Rhizoctonia solani</name>
    <dbReference type="NCBI Taxonomy" id="983506"/>
    <lineage>
        <taxon>Eukaryota</taxon>
        <taxon>Fungi</taxon>
        <taxon>Dikarya</taxon>
        <taxon>Basidiomycota</taxon>
        <taxon>Agaricomycotina</taxon>
        <taxon>Agaricomycetes</taxon>
        <taxon>Cantharellales</taxon>
        <taxon>Ceratobasidiaceae</taxon>
        <taxon>Rhizoctonia</taxon>
        <taxon>Rhizoctonia solani AG-1</taxon>
    </lineage>
</organism>
<evidence type="ECO:0000256" key="1">
    <source>
        <dbReference type="SAM" id="Phobius"/>
    </source>
</evidence>
<dbReference type="AlphaFoldDB" id="L8WYG2"/>
<keyword evidence="1" id="KW-0812">Transmembrane</keyword>
<name>L8WYG2_THACA</name>
<reference evidence="2 3" key="1">
    <citation type="journal article" date="2013" name="Nat. Commun.">
        <title>The evolution and pathogenic mechanisms of the rice sheath blight pathogen.</title>
        <authorList>
            <person name="Zheng A."/>
            <person name="Lin R."/>
            <person name="Xu L."/>
            <person name="Qin P."/>
            <person name="Tang C."/>
            <person name="Ai P."/>
            <person name="Zhang D."/>
            <person name="Liu Y."/>
            <person name="Sun Z."/>
            <person name="Feng H."/>
            <person name="Wang Y."/>
            <person name="Chen Y."/>
            <person name="Liang X."/>
            <person name="Fu R."/>
            <person name="Li Q."/>
            <person name="Zhang J."/>
            <person name="Yu X."/>
            <person name="Xie Z."/>
            <person name="Ding L."/>
            <person name="Guan P."/>
            <person name="Tang J."/>
            <person name="Liang Y."/>
            <person name="Wang S."/>
            <person name="Deng Q."/>
            <person name="Li S."/>
            <person name="Zhu J."/>
            <person name="Wang L."/>
            <person name="Liu H."/>
            <person name="Li P."/>
        </authorList>
    </citation>
    <scope>NUCLEOTIDE SEQUENCE [LARGE SCALE GENOMIC DNA]</scope>
    <source>
        <strain evidence="3">AG-1 IA</strain>
    </source>
</reference>
<keyword evidence="1" id="KW-0472">Membrane</keyword>
<evidence type="ECO:0000313" key="2">
    <source>
        <dbReference type="EMBL" id="ELU41847.1"/>
    </source>
</evidence>
<dbReference type="EMBL" id="AFRT01000983">
    <property type="protein sequence ID" value="ELU41847.1"/>
    <property type="molecule type" value="Genomic_DNA"/>
</dbReference>
<protein>
    <submittedName>
        <fullName evidence="2">Uncharacterized protein</fullName>
    </submittedName>
</protein>
<dbReference type="Proteomes" id="UP000011668">
    <property type="component" value="Unassembled WGS sequence"/>
</dbReference>
<comment type="caution">
    <text evidence="2">The sequence shown here is derived from an EMBL/GenBank/DDBJ whole genome shotgun (WGS) entry which is preliminary data.</text>
</comment>
<feature type="transmembrane region" description="Helical" evidence="1">
    <location>
        <begin position="51"/>
        <end position="78"/>
    </location>
</feature>
<dbReference type="HOGENOM" id="CLU_2401166_0_0_1"/>
<sequence>MCTSSGPLYRLFSSAQCFLSHMPRVLACLFVCFRSSAPPRLAVFRWLVGSLFLISTVRLFGTPCTTPTYALLCFVRIWPRLMNRNMTRHDMIQ</sequence>
<keyword evidence="3" id="KW-1185">Reference proteome</keyword>
<proteinExistence type="predicted"/>
<keyword evidence="1" id="KW-1133">Transmembrane helix</keyword>
<accession>L8WYG2</accession>
<evidence type="ECO:0000313" key="3">
    <source>
        <dbReference type="Proteomes" id="UP000011668"/>
    </source>
</evidence>